<dbReference type="CDD" id="cd14798">
    <property type="entry name" value="RX-CC_like"/>
    <property type="match status" value="1"/>
</dbReference>
<keyword evidence="4" id="KW-0547">Nucleotide-binding</keyword>
<reference evidence="10 11" key="1">
    <citation type="submission" date="2024-06" db="EMBL/GenBank/DDBJ databases">
        <title>A chromosome level genome sequence of Diviner's sage (Salvia divinorum).</title>
        <authorList>
            <person name="Ford S.A."/>
            <person name="Ro D.-K."/>
            <person name="Ness R.W."/>
            <person name="Phillips M.A."/>
        </authorList>
    </citation>
    <scope>NUCLEOTIDE SEQUENCE [LARGE SCALE GENOMIC DNA]</scope>
    <source>
        <strain evidence="10">SAF-2024a</strain>
        <tissue evidence="10">Leaf</tissue>
    </source>
</reference>
<keyword evidence="6" id="KW-0067">ATP-binding</keyword>
<dbReference type="Gene3D" id="3.40.50.300">
    <property type="entry name" value="P-loop containing nucleotide triphosphate hydrolases"/>
    <property type="match status" value="1"/>
</dbReference>
<feature type="domain" description="NB-ARC" evidence="7">
    <location>
        <begin position="148"/>
        <end position="276"/>
    </location>
</feature>
<sequence length="830" mass="93913">MAGAVEMLLDNLKQLENYHGHPRIKEKNEGIIESLKRYLCSIKGFLTGSEMKRRKKGLILEIRDVVYQVEDVIDVFVAHTISKRNRCRFSIRTRTGLFKSSNSPLQAICKKLQVVNDKITICASLTVDADDGGKTQKSMGGHGVVGFENEINVILGYLGEQTEELDVITIIGMPGIGKTTLARMVFSDERIQHEFPIRIWVRVSSVFREKDILLTILRNFITVTEDVKGKTDEELTYLVTSHLKTGKFLIVLDDMWATHDWDRLRIALPKFNNTGKLEVFGETECPPELEGLGQHISKECNGLPLAVVTMANNLLREHLSVGNDIELRKERWIKTALNIPEYRNQKFYDILPNHLKDCFLYLAVFPYDSEIPAQELIRMWIAEGFVASQDGNGASLEECAEAYLQDLIRRNLLKIGRNKAGGKVKTCRIHRMLHEFCKTEAGKGTGSFLTEIKFSDGDIVPQLSEARRLSIHSNIPSFISSKPSCPHTRSFFVFSEDQECLFVELISPEAFKLLRVLDARRIKFVHIDSDMSHLLHLRYLALSSNMSILPARFSQLWNIQTLLVNTSARTLDVKPDILEFIHLRHFKTNASANLCKVGKAGKGGENIQSLAFISPESCTKELFNRARNLKKLGIRGKLSLLLEGKVVSFDSLAALGYLEHLKLINDVYPIPPSAGRLKSLPPHNKFPSTLKSLTLAGTYLDWSQMSILVFLEKLEVLKLKNKAFMGRIWETEDGGFRTLKVLHVEETDLGIWYTSARHFPELRTLKLHSCGQLQEVPIQLAGIPSLTLLDLYETNLAAGSANIFMEEKARLLKRDDLFKLSIYPPSSSFE</sequence>
<evidence type="ECO:0000256" key="3">
    <source>
        <dbReference type="ARBA" id="ARBA00022737"/>
    </source>
</evidence>
<dbReference type="GO" id="GO:0051707">
    <property type="term" value="P:response to other organism"/>
    <property type="evidence" value="ECO:0007669"/>
    <property type="project" value="UniProtKB-ARBA"/>
</dbReference>
<keyword evidence="3" id="KW-0677">Repeat</keyword>
<protein>
    <submittedName>
        <fullName evidence="10">Late blight resistance protein R1A-3</fullName>
    </submittedName>
</protein>
<proteinExistence type="inferred from homology"/>
<evidence type="ECO:0000256" key="1">
    <source>
        <dbReference type="ARBA" id="ARBA00008894"/>
    </source>
</evidence>
<dbReference type="InterPro" id="IPR038005">
    <property type="entry name" value="RX-like_CC"/>
</dbReference>
<dbReference type="AlphaFoldDB" id="A0ABD1ILA0"/>
<dbReference type="Gene3D" id="3.80.10.10">
    <property type="entry name" value="Ribonuclease Inhibitor"/>
    <property type="match status" value="1"/>
</dbReference>
<gene>
    <name evidence="10" type="ORF">AAHA92_03719</name>
</gene>
<dbReference type="InterPro" id="IPR002182">
    <property type="entry name" value="NB-ARC"/>
</dbReference>
<dbReference type="InterPro" id="IPR042197">
    <property type="entry name" value="Apaf_helical"/>
</dbReference>
<evidence type="ECO:0000259" key="9">
    <source>
        <dbReference type="Pfam" id="PF23598"/>
    </source>
</evidence>
<dbReference type="GO" id="GO:0006952">
    <property type="term" value="P:defense response"/>
    <property type="evidence" value="ECO:0007669"/>
    <property type="project" value="UniProtKB-KW"/>
</dbReference>
<dbReference type="FunFam" id="1.10.10.10:FF:000322">
    <property type="entry name" value="Probable disease resistance protein At1g63360"/>
    <property type="match status" value="1"/>
</dbReference>
<keyword evidence="5" id="KW-0611">Plant defense</keyword>
<dbReference type="InterPro" id="IPR032675">
    <property type="entry name" value="LRR_dom_sf"/>
</dbReference>
<evidence type="ECO:0000256" key="5">
    <source>
        <dbReference type="ARBA" id="ARBA00022821"/>
    </source>
</evidence>
<dbReference type="EMBL" id="JBEAFC010000002">
    <property type="protein sequence ID" value="KAL1568343.1"/>
    <property type="molecule type" value="Genomic_DNA"/>
</dbReference>
<keyword evidence="11" id="KW-1185">Reference proteome</keyword>
<feature type="domain" description="Disease resistance protein winged helix" evidence="8">
    <location>
        <begin position="364"/>
        <end position="436"/>
    </location>
</feature>
<dbReference type="InterPro" id="IPR058922">
    <property type="entry name" value="WHD_DRP"/>
</dbReference>
<dbReference type="SUPFAM" id="SSF52540">
    <property type="entry name" value="P-loop containing nucleoside triphosphate hydrolases"/>
    <property type="match status" value="1"/>
</dbReference>
<comment type="caution">
    <text evidence="10">The sequence shown here is derived from an EMBL/GenBank/DDBJ whole genome shotgun (WGS) entry which is preliminary data.</text>
</comment>
<dbReference type="InterPro" id="IPR027417">
    <property type="entry name" value="P-loop_NTPase"/>
</dbReference>
<dbReference type="PRINTS" id="PR00364">
    <property type="entry name" value="DISEASERSIST"/>
</dbReference>
<evidence type="ECO:0000259" key="7">
    <source>
        <dbReference type="Pfam" id="PF00931"/>
    </source>
</evidence>
<dbReference type="InterPro" id="IPR044974">
    <property type="entry name" value="Disease_R_plants"/>
</dbReference>
<name>A0ABD1ILA0_SALDI</name>
<dbReference type="InterPro" id="IPR055414">
    <property type="entry name" value="LRR_R13L4/SHOC2-like"/>
</dbReference>
<dbReference type="Gene3D" id="1.20.5.4130">
    <property type="match status" value="1"/>
</dbReference>
<dbReference type="Proteomes" id="UP001567538">
    <property type="component" value="Unassembled WGS sequence"/>
</dbReference>
<dbReference type="Gene3D" id="1.10.10.10">
    <property type="entry name" value="Winged helix-like DNA-binding domain superfamily/Winged helix DNA-binding domain"/>
    <property type="match status" value="1"/>
</dbReference>
<dbReference type="PANTHER" id="PTHR23155">
    <property type="entry name" value="DISEASE RESISTANCE PROTEIN RP"/>
    <property type="match status" value="1"/>
</dbReference>
<accession>A0ABD1ILA0</accession>
<dbReference type="Pfam" id="PF00931">
    <property type="entry name" value="NB-ARC"/>
    <property type="match status" value="1"/>
</dbReference>
<feature type="domain" description="Disease resistance R13L4/SHOC-2-like LRR" evidence="9">
    <location>
        <begin position="487"/>
        <end position="774"/>
    </location>
</feature>
<evidence type="ECO:0000256" key="6">
    <source>
        <dbReference type="ARBA" id="ARBA00022840"/>
    </source>
</evidence>
<evidence type="ECO:0000259" key="8">
    <source>
        <dbReference type="Pfam" id="PF23559"/>
    </source>
</evidence>
<evidence type="ECO:0000256" key="4">
    <source>
        <dbReference type="ARBA" id="ARBA00022741"/>
    </source>
</evidence>
<dbReference type="SUPFAM" id="SSF52058">
    <property type="entry name" value="L domain-like"/>
    <property type="match status" value="1"/>
</dbReference>
<dbReference type="PANTHER" id="PTHR23155:SF1193">
    <property type="entry name" value="DISEASE RESISTANCE PROTEIN RPP13-RELATED"/>
    <property type="match status" value="1"/>
</dbReference>
<evidence type="ECO:0000313" key="11">
    <source>
        <dbReference type="Proteomes" id="UP001567538"/>
    </source>
</evidence>
<dbReference type="Pfam" id="PF23559">
    <property type="entry name" value="WHD_DRP"/>
    <property type="match status" value="1"/>
</dbReference>
<comment type="similarity">
    <text evidence="1">Belongs to the disease resistance NB-LRR family.</text>
</comment>
<dbReference type="Gene3D" id="1.10.8.430">
    <property type="entry name" value="Helical domain of apoptotic protease-activating factors"/>
    <property type="match status" value="1"/>
</dbReference>
<evidence type="ECO:0000256" key="2">
    <source>
        <dbReference type="ARBA" id="ARBA00022614"/>
    </source>
</evidence>
<keyword evidence="2" id="KW-0433">Leucine-rich repeat</keyword>
<dbReference type="GO" id="GO:0005524">
    <property type="term" value="F:ATP binding"/>
    <property type="evidence" value="ECO:0007669"/>
    <property type="project" value="UniProtKB-KW"/>
</dbReference>
<evidence type="ECO:0000313" key="10">
    <source>
        <dbReference type="EMBL" id="KAL1568343.1"/>
    </source>
</evidence>
<dbReference type="Pfam" id="PF23598">
    <property type="entry name" value="LRR_14"/>
    <property type="match status" value="1"/>
</dbReference>
<organism evidence="10 11">
    <name type="scientific">Salvia divinorum</name>
    <name type="common">Maria pastora</name>
    <name type="synonym">Diviner's sage</name>
    <dbReference type="NCBI Taxonomy" id="28513"/>
    <lineage>
        <taxon>Eukaryota</taxon>
        <taxon>Viridiplantae</taxon>
        <taxon>Streptophyta</taxon>
        <taxon>Embryophyta</taxon>
        <taxon>Tracheophyta</taxon>
        <taxon>Spermatophyta</taxon>
        <taxon>Magnoliopsida</taxon>
        <taxon>eudicotyledons</taxon>
        <taxon>Gunneridae</taxon>
        <taxon>Pentapetalae</taxon>
        <taxon>asterids</taxon>
        <taxon>lamiids</taxon>
        <taxon>Lamiales</taxon>
        <taxon>Lamiaceae</taxon>
        <taxon>Nepetoideae</taxon>
        <taxon>Mentheae</taxon>
        <taxon>Salviinae</taxon>
        <taxon>Salvia</taxon>
        <taxon>Salvia subgen. Calosphace</taxon>
    </lineage>
</organism>
<dbReference type="InterPro" id="IPR036388">
    <property type="entry name" value="WH-like_DNA-bd_sf"/>
</dbReference>